<dbReference type="AlphaFoldDB" id="A0A8J7DTW7"/>
<dbReference type="SUPFAM" id="SSF56784">
    <property type="entry name" value="HAD-like"/>
    <property type="match status" value="1"/>
</dbReference>
<keyword evidence="3" id="KW-1185">Reference proteome</keyword>
<dbReference type="Gene3D" id="3.90.1470.20">
    <property type="match status" value="1"/>
</dbReference>
<dbReference type="Gene3D" id="3.40.50.1000">
    <property type="entry name" value="HAD superfamily/HAD-like"/>
    <property type="match status" value="1"/>
</dbReference>
<reference evidence="2" key="1">
    <citation type="submission" date="2020-10" db="EMBL/GenBank/DDBJ databases">
        <authorList>
            <person name="Castelo-Branco R."/>
            <person name="Eusebio N."/>
            <person name="Adriana R."/>
            <person name="Vieira A."/>
            <person name="Brugerolle De Fraissinette N."/>
            <person name="Rezende De Castro R."/>
            <person name="Schneider M.P."/>
            <person name="Vasconcelos V."/>
            <person name="Leao P.N."/>
        </authorList>
    </citation>
    <scope>NUCLEOTIDE SEQUENCE</scope>
    <source>
        <strain evidence="2">LEGE 07157</strain>
    </source>
</reference>
<dbReference type="GO" id="GO:0000287">
    <property type="term" value="F:magnesium ion binding"/>
    <property type="evidence" value="ECO:0007669"/>
    <property type="project" value="TreeGrafter"/>
</dbReference>
<gene>
    <name evidence="2" type="ORF">IQ249_00645</name>
</gene>
<sequence>MFCDFDGTITAVETFAGMLKAFAPELSAKIMPELYARRLTLREGVRQMLESIPSERYPEMIAFADDKPTRSGLRELLEDCQKWEIPFVVVSGGLRDMVERVLRRSEGGESPLIERVSAIAAVEVETSSGNLRVPSQDFEGETELMGKVRVMAQYPAQTRIAIGDSLTDINMALEAEIVFARDRLQDYLEGEGKPYIPWNDFFDIRDRVQQFIAA</sequence>
<proteinExistence type="inferred from homology"/>
<dbReference type="InterPro" id="IPR050582">
    <property type="entry name" value="HAD-like_SerB"/>
</dbReference>
<evidence type="ECO:0000313" key="2">
    <source>
        <dbReference type="EMBL" id="MBE9114396.1"/>
    </source>
</evidence>
<dbReference type="GO" id="GO:0006564">
    <property type="term" value="P:L-serine biosynthetic process"/>
    <property type="evidence" value="ECO:0007669"/>
    <property type="project" value="TreeGrafter"/>
</dbReference>
<dbReference type="EMBL" id="JADEWZ010000001">
    <property type="protein sequence ID" value="MBE9114396.1"/>
    <property type="molecule type" value="Genomic_DNA"/>
</dbReference>
<organism evidence="2 3">
    <name type="scientific">Lusitaniella coriacea LEGE 07157</name>
    <dbReference type="NCBI Taxonomy" id="945747"/>
    <lineage>
        <taxon>Bacteria</taxon>
        <taxon>Bacillati</taxon>
        <taxon>Cyanobacteriota</taxon>
        <taxon>Cyanophyceae</taxon>
        <taxon>Spirulinales</taxon>
        <taxon>Lusitaniellaceae</taxon>
        <taxon>Lusitaniella</taxon>
    </lineage>
</organism>
<dbReference type="NCBIfam" id="TIGR01488">
    <property type="entry name" value="HAD-SF-IB"/>
    <property type="match status" value="1"/>
</dbReference>
<dbReference type="InterPro" id="IPR023214">
    <property type="entry name" value="HAD_sf"/>
</dbReference>
<comment type="caution">
    <text evidence="2">The sequence shown here is derived from an EMBL/GenBank/DDBJ whole genome shotgun (WGS) entry which is preliminary data.</text>
</comment>
<accession>A0A8J7DTW7</accession>
<comment type="similarity">
    <text evidence="1">Belongs to the HAD-like hydrolase superfamily. SerB family.</text>
</comment>
<dbReference type="Proteomes" id="UP000654482">
    <property type="component" value="Unassembled WGS sequence"/>
</dbReference>
<evidence type="ECO:0000256" key="1">
    <source>
        <dbReference type="ARBA" id="ARBA00009184"/>
    </source>
</evidence>
<name>A0A8J7DTW7_9CYAN</name>
<dbReference type="PANTHER" id="PTHR43344:SF21">
    <property type="entry name" value="POLYOL PHOSPHATE PHOSPHATASE PYP1"/>
    <property type="match status" value="1"/>
</dbReference>
<dbReference type="Pfam" id="PF12710">
    <property type="entry name" value="HAD"/>
    <property type="match status" value="1"/>
</dbReference>
<protein>
    <submittedName>
        <fullName evidence="2">HAD-IB family phosphatase</fullName>
    </submittedName>
</protein>
<dbReference type="InterPro" id="IPR036412">
    <property type="entry name" value="HAD-like_sf"/>
</dbReference>
<dbReference type="PANTHER" id="PTHR43344">
    <property type="entry name" value="PHOSPHOSERINE PHOSPHATASE"/>
    <property type="match status" value="1"/>
</dbReference>
<evidence type="ECO:0000313" key="3">
    <source>
        <dbReference type="Proteomes" id="UP000654482"/>
    </source>
</evidence>
<dbReference type="GO" id="GO:0005737">
    <property type="term" value="C:cytoplasm"/>
    <property type="evidence" value="ECO:0007669"/>
    <property type="project" value="TreeGrafter"/>
</dbReference>
<dbReference type="GO" id="GO:0036424">
    <property type="term" value="F:L-phosphoserine phosphatase activity"/>
    <property type="evidence" value="ECO:0007669"/>
    <property type="project" value="TreeGrafter"/>
</dbReference>